<evidence type="ECO:0000313" key="2">
    <source>
        <dbReference type="WBParaSite" id="PDA_v2.g3134.t1"/>
    </source>
</evidence>
<protein>
    <submittedName>
        <fullName evidence="2">Uncharacterized protein</fullName>
    </submittedName>
</protein>
<organism evidence="1 2">
    <name type="scientific">Panagrolaimus davidi</name>
    <dbReference type="NCBI Taxonomy" id="227884"/>
    <lineage>
        <taxon>Eukaryota</taxon>
        <taxon>Metazoa</taxon>
        <taxon>Ecdysozoa</taxon>
        <taxon>Nematoda</taxon>
        <taxon>Chromadorea</taxon>
        <taxon>Rhabditida</taxon>
        <taxon>Tylenchina</taxon>
        <taxon>Panagrolaimomorpha</taxon>
        <taxon>Panagrolaimoidea</taxon>
        <taxon>Panagrolaimidae</taxon>
        <taxon>Panagrolaimus</taxon>
    </lineage>
</organism>
<keyword evidence="1" id="KW-1185">Reference proteome</keyword>
<sequence length="343" mass="38871">MADLTLSPADQYNTNITVSRQLSWSSDPNLYYQNVSSWPGCSTVDGDCSFLYPDGVIWQSYNVMMAGELVNFDLMTWFMIDQGTYYGLSGTFDPKNPPCLPDVGGNANFSGRYTYCCRKYTYFTIPDSDPNPCLELSGVTTFSDINDNTFSIFETFYETSPQGINFTITGLMISDDREFDISPNYFVGCGASAKLPSCSMFFAIPTGDFQMDMYFYSYYASDKPWAAQLIMNKLIRRNGILMQNQSQPFTPENPCTPELSPPNFYLYYGEPITKVALCCTKFQQATDSSAMAKQKLNQIVNDAKMKIMSDKKSKMLGKKLLPREQQPQKQLKQKRDAKIEILM</sequence>
<dbReference type="AlphaFoldDB" id="A0A914QHF0"/>
<proteinExistence type="predicted"/>
<accession>A0A914QHF0</accession>
<dbReference type="WBParaSite" id="PDA_v2.g3134.t1">
    <property type="protein sequence ID" value="PDA_v2.g3134.t1"/>
    <property type="gene ID" value="PDA_v2.g3134"/>
</dbReference>
<evidence type="ECO:0000313" key="1">
    <source>
        <dbReference type="Proteomes" id="UP000887578"/>
    </source>
</evidence>
<reference evidence="2" key="1">
    <citation type="submission" date="2022-11" db="UniProtKB">
        <authorList>
            <consortium name="WormBaseParasite"/>
        </authorList>
    </citation>
    <scope>IDENTIFICATION</scope>
</reference>
<dbReference type="Proteomes" id="UP000887578">
    <property type="component" value="Unplaced"/>
</dbReference>
<name>A0A914QHF0_9BILA</name>